<reference evidence="1 2" key="1">
    <citation type="submission" date="2013-07" db="EMBL/GenBank/DDBJ databases">
        <authorList>
            <person name="Stoco P.H."/>
            <person name="Wagner G."/>
            <person name="Gerber A."/>
            <person name="Zaha A."/>
            <person name="Thompson C."/>
            <person name="Bartholomeu D.C."/>
            <person name="Luckemeyer D.D."/>
            <person name="Bahia D."/>
            <person name="Loreto E."/>
            <person name="Prestes E.B."/>
            <person name="Lima F.M."/>
            <person name="Rodrigues-Luiz G."/>
            <person name="Vallejo G.A."/>
            <person name="Filho J.F."/>
            <person name="Monteiro K.M."/>
            <person name="Tyler K.M."/>
            <person name="de Almeida L.G."/>
            <person name="Ortiz M.F."/>
            <person name="Siervo M.A."/>
            <person name="de Moraes M.H."/>
            <person name="Cunha O.L."/>
            <person name="Mendonca-Neto R."/>
            <person name="Silva R."/>
            <person name="Teixeira S.M."/>
            <person name="Murta S.M."/>
            <person name="Sincero T.C."/>
            <person name="Mendes T.A."/>
            <person name="Urmenyi T.P."/>
            <person name="Silva V.G."/>
            <person name="da Rocha W.D."/>
            <person name="Andersson B."/>
            <person name="Romanha A.J."/>
            <person name="Steindel M."/>
            <person name="de Vasconcelos A.T."/>
            <person name="Grisard E.C."/>
        </authorList>
    </citation>
    <scope>NUCLEOTIDE SEQUENCE [LARGE SCALE GENOMIC DNA]</scope>
    <source>
        <strain evidence="1 2">SC58</strain>
    </source>
</reference>
<accession>A0A061IZS8</accession>
<organism evidence="1 2">
    <name type="scientific">Trypanosoma rangeli SC58</name>
    <dbReference type="NCBI Taxonomy" id="429131"/>
    <lineage>
        <taxon>Eukaryota</taxon>
        <taxon>Discoba</taxon>
        <taxon>Euglenozoa</taxon>
        <taxon>Kinetoplastea</taxon>
        <taxon>Metakinetoplastina</taxon>
        <taxon>Trypanosomatida</taxon>
        <taxon>Trypanosomatidae</taxon>
        <taxon>Trypanosoma</taxon>
        <taxon>Herpetosoma</taxon>
    </lineage>
</organism>
<dbReference type="VEuPathDB" id="TriTrypDB:TRSC58_03651"/>
<dbReference type="InterPro" id="IPR027417">
    <property type="entry name" value="P-loop_NTPase"/>
</dbReference>
<dbReference type="OrthoDB" id="416765at2759"/>
<evidence type="ECO:0000313" key="1">
    <source>
        <dbReference type="EMBL" id="ESL08643.1"/>
    </source>
</evidence>
<evidence type="ECO:0000313" key="2">
    <source>
        <dbReference type="Proteomes" id="UP000031737"/>
    </source>
</evidence>
<dbReference type="Gene3D" id="3.40.50.300">
    <property type="entry name" value="P-loop containing nucleotide triphosphate hydrolases"/>
    <property type="match status" value="1"/>
</dbReference>
<proteinExistence type="predicted"/>
<comment type="caution">
    <text evidence="1">The sequence shown here is derived from an EMBL/GenBank/DDBJ whole genome shotgun (WGS) entry which is preliminary data.</text>
</comment>
<dbReference type="SUPFAM" id="SSF52540">
    <property type="entry name" value="P-loop containing nucleoside triphosphate hydrolases"/>
    <property type="match status" value="1"/>
</dbReference>
<gene>
    <name evidence="1" type="ORF">TRSC58_03651</name>
</gene>
<evidence type="ECO:0008006" key="3">
    <source>
        <dbReference type="Google" id="ProtNLM"/>
    </source>
</evidence>
<dbReference type="CDD" id="cd02019">
    <property type="entry name" value="NK"/>
    <property type="match status" value="1"/>
</dbReference>
<dbReference type="EMBL" id="AUPL01003651">
    <property type="protein sequence ID" value="ESL08643.1"/>
    <property type="molecule type" value="Genomic_DNA"/>
</dbReference>
<dbReference type="Proteomes" id="UP000031737">
    <property type="component" value="Unassembled WGS sequence"/>
</dbReference>
<name>A0A061IZS8_TRYRA</name>
<keyword evidence="2" id="KW-1185">Reference proteome</keyword>
<dbReference type="AlphaFoldDB" id="A0A061IZS8"/>
<sequence length="307" mass="33813">MHCSMARITAALLRQQDDICSVSVLALLRGKDDFKRLAASEGEAIIRRDKEDEEKLAVGIDIARAKGILRGNPHVAKPTQICVAGKTAQQVTDEVLRHLPNREGNIIVIQGLSGTGKGTTVEKLQKVLPRCVTWSNGNVFRSYTYLCCEELKGAPVVAELLTPELLSKVEKKVTFEQMKDGGFDILLKGTMRVADIKNTLLKTPEIGRVVPTVAQQTQGEVIRFANMAVGKLSRAGHNVILEGRAQTLNNIPTPLRFELVMDDTTLLGERRAAQRVMARALSNIKDHLDEAPDERVEEAIMKALTEM</sequence>
<protein>
    <recommendedName>
        <fullName evidence="3">(d)CMP kinase</fullName>
    </recommendedName>
</protein>